<dbReference type="EMBL" id="CAACVR010000056">
    <property type="protein sequence ID" value="VEU23675.1"/>
    <property type="molecule type" value="Genomic_DNA"/>
</dbReference>
<dbReference type="InParanoid" id="A0A448YRZ8"/>
<accession>A0A448YRZ8</accession>
<evidence type="ECO:0000256" key="5">
    <source>
        <dbReference type="ARBA" id="ARBA00022833"/>
    </source>
</evidence>
<dbReference type="FunCoup" id="A0A448YRZ8">
    <property type="interactions" value="166"/>
</dbReference>
<evidence type="ECO:0000313" key="11">
    <source>
        <dbReference type="Proteomes" id="UP000290900"/>
    </source>
</evidence>
<name>A0A448YRZ8_BRENA</name>
<evidence type="ECO:0000256" key="3">
    <source>
        <dbReference type="ARBA" id="ARBA00022723"/>
    </source>
</evidence>
<dbReference type="NCBIfam" id="TIGR02967">
    <property type="entry name" value="guan_deamin"/>
    <property type="match status" value="1"/>
</dbReference>
<comment type="function">
    <text evidence="7 8">Catalyzes the hydrolytic deamination of guanine, producing xanthine and ammonia.</text>
</comment>
<evidence type="ECO:0000256" key="2">
    <source>
        <dbReference type="ARBA" id="ARBA00006745"/>
    </source>
</evidence>
<comment type="catalytic activity">
    <reaction evidence="6 8">
        <text>guanine + H2O + H(+) = xanthine + NH4(+)</text>
        <dbReference type="Rhea" id="RHEA:14665"/>
        <dbReference type="ChEBI" id="CHEBI:15377"/>
        <dbReference type="ChEBI" id="CHEBI:15378"/>
        <dbReference type="ChEBI" id="CHEBI:16235"/>
        <dbReference type="ChEBI" id="CHEBI:17712"/>
        <dbReference type="ChEBI" id="CHEBI:28938"/>
        <dbReference type="EC" id="3.5.4.3"/>
    </reaction>
</comment>
<dbReference type="InterPro" id="IPR032466">
    <property type="entry name" value="Metal_Hydrolase"/>
</dbReference>
<dbReference type="FunFam" id="3.20.20.140:FF:000022">
    <property type="entry name" value="Guanine deaminase"/>
    <property type="match status" value="1"/>
</dbReference>
<dbReference type="GO" id="GO:0008270">
    <property type="term" value="F:zinc ion binding"/>
    <property type="evidence" value="ECO:0007669"/>
    <property type="project" value="UniProtKB-UniRule"/>
</dbReference>
<dbReference type="InterPro" id="IPR051607">
    <property type="entry name" value="Metallo-dep_hydrolases"/>
</dbReference>
<dbReference type="InterPro" id="IPR011059">
    <property type="entry name" value="Metal-dep_hydrolase_composite"/>
</dbReference>
<evidence type="ECO:0000259" key="9">
    <source>
        <dbReference type="Pfam" id="PF01979"/>
    </source>
</evidence>
<dbReference type="AlphaFoldDB" id="A0A448YRZ8"/>
<dbReference type="InterPro" id="IPR006680">
    <property type="entry name" value="Amidohydro-rel"/>
</dbReference>
<proteinExistence type="inferred from homology"/>
<keyword evidence="3 8" id="KW-0479">Metal-binding</keyword>
<keyword evidence="4 8" id="KW-0378">Hydrolase</keyword>
<evidence type="ECO:0000256" key="8">
    <source>
        <dbReference type="RuleBase" id="RU366009"/>
    </source>
</evidence>
<evidence type="ECO:0000313" key="10">
    <source>
        <dbReference type="EMBL" id="VEU23675.1"/>
    </source>
</evidence>
<feature type="domain" description="Amidohydrolase-related" evidence="9">
    <location>
        <begin position="95"/>
        <end position="479"/>
    </location>
</feature>
<evidence type="ECO:0000256" key="1">
    <source>
        <dbReference type="ARBA" id="ARBA00004984"/>
    </source>
</evidence>
<evidence type="ECO:0000256" key="6">
    <source>
        <dbReference type="ARBA" id="ARBA00051148"/>
    </source>
</evidence>
<dbReference type="GO" id="GO:0005829">
    <property type="term" value="C:cytosol"/>
    <property type="evidence" value="ECO:0007669"/>
    <property type="project" value="TreeGrafter"/>
</dbReference>
<dbReference type="PANTHER" id="PTHR11271:SF6">
    <property type="entry name" value="GUANINE DEAMINASE"/>
    <property type="match status" value="1"/>
</dbReference>
<evidence type="ECO:0000256" key="7">
    <source>
        <dbReference type="ARBA" id="ARBA00056079"/>
    </source>
</evidence>
<comment type="cofactor">
    <cofactor evidence="8">
        <name>Zn(2+)</name>
        <dbReference type="ChEBI" id="CHEBI:29105"/>
    </cofactor>
    <text evidence="8">Binds 1 zinc ion per subunit.</text>
</comment>
<dbReference type="GO" id="GO:0006147">
    <property type="term" value="P:guanine catabolic process"/>
    <property type="evidence" value="ECO:0007669"/>
    <property type="project" value="UniProtKB-UniRule"/>
</dbReference>
<evidence type="ECO:0000256" key="4">
    <source>
        <dbReference type="ARBA" id="ARBA00022801"/>
    </source>
</evidence>
<dbReference type="InterPro" id="IPR014311">
    <property type="entry name" value="Guanine_deaminase"/>
</dbReference>
<dbReference type="EC" id="3.5.4.3" evidence="8"/>
<gene>
    <name evidence="10" type="ORF">BRENAR_LOCUS4404</name>
</gene>
<organism evidence="10 11">
    <name type="scientific">Brettanomyces naardenensis</name>
    <name type="common">Yeast</name>
    <dbReference type="NCBI Taxonomy" id="13370"/>
    <lineage>
        <taxon>Eukaryota</taxon>
        <taxon>Fungi</taxon>
        <taxon>Dikarya</taxon>
        <taxon>Ascomycota</taxon>
        <taxon>Saccharomycotina</taxon>
        <taxon>Pichiomycetes</taxon>
        <taxon>Pichiales</taxon>
        <taxon>Pichiaceae</taxon>
        <taxon>Brettanomyces</taxon>
    </lineage>
</organism>
<sequence>MTADNEAYFTSTLQARCLDPIPYAVYFGTFAHTPELGSLEVHPRTAVGVDDKGVIRFIAKECTENPLDLAADFFGISRERIKLVDMTGFETRFFFPGFIDTHIHAPQYPNNGIFGESTLLDWLNIYTFPLESSLKDLAVAKEVYSRVVQKTLEYGTTTAAYYATIHTEASKLLADTALRMGQRALVGKTCMNANSPNYYRETLEESKRGTLDVIRYIEHRDPSGDLVKPILTPRFAASCTEELLSWLGELRKVKGYHCQTHLSENENEIKWMAELFPQYANYTDIYYQNDLLGPRTVLAHCIHLTDDEKDLLVETKSGVSHCPTSNSSITSGEARVRWLLNSGINVSLGTDCSGGFSPSILEVARHALLVSHHLVMSTHNDKEKLSVKEVLYLATVGGSKVLDMEDKVGTFAVGKKFDAQLIDLCVRGSNIDIFDFQRPKWGFVERGQSEKRFGNLICKWLFNGDDRNVCRVYVNGRPVVYRE</sequence>
<dbReference type="Gene3D" id="3.20.20.140">
    <property type="entry name" value="Metal-dependent hydrolases"/>
    <property type="match status" value="1"/>
</dbReference>
<dbReference type="PANTHER" id="PTHR11271">
    <property type="entry name" value="GUANINE DEAMINASE"/>
    <property type="match status" value="1"/>
</dbReference>
<dbReference type="GO" id="GO:0008892">
    <property type="term" value="F:guanine deaminase activity"/>
    <property type="evidence" value="ECO:0007669"/>
    <property type="project" value="UniProtKB-UniRule"/>
</dbReference>
<dbReference type="STRING" id="13370.A0A448YRZ8"/>
<dbReference type="Gene3D" id="2.30.40.10">
    <property type="entry name" value="Urease, subunit C, domain 1"/>
    <property type="match status" value="1"/>
</dbReference>
<dbReference type="Proteomes" id="UP000290900">
    <property type="component" value="Unassembled WGS sequence"/>
</dbReference>
<keyword evidence="11" id="KW-1185">Reference proteome</keyword>
<dbReference type="UniPathway" id="UPA00603">
    <property type="reaction ID" value="UER00660"/>
</dbReference>
<comment type="similarity">
    <text evidence="2 8">Belongs to the metallo-dependent hydrolases superfamily. ATZ/TRZ family.</text>
</comment>
<comment type="pathway">
    <text evidence="1 8">Purine metabolism; guanine degradation; xanthine from guanine: step 1/1.</text>
</comment>
<dbReference type="Pfam" id="PF01979">
    <property type="entry name" value="Amidohydro_1"/>
    <property type="match status" value="1"/>
</dbReference>
<dbReference type="SUPFAM" id="SSF51556">
    <property type="entry name" value="Metallo-dependent hydrolases"/>
    <property type="match status" value="1"/>
</dbReference>
<reference evidence="10 11" key="1">
    <citation type="submission" date="2018-12" db="EMBL/GenBank/DDBJ databases">
        <authorList>
            <person name="Tiukova I."/>
            <person name="Dainat J."/>
        </authorList>
    </citation>
    <scope>NUCLEOTIDE SEQUENCE [LARGE SCALE GENOMIC DNA]</scope>
</reference>
<dbReference type="OrthoDB" id="194468at2759"/>
<keyword evidence="5 8" id="KW-0862">Zinc</keyword>
<protein>
    <recommendedName>
        <fullName evidence="8">Guanine deaminase</fullName>
        <shortName evidence="8">Guanase</shortName>
        <ecNumber evidence="8">3.5.4.3</ecNumber>
    </recommendedName>
    <alternativeName>
        <fullName evidence="8">Guanine aminohydrolase</fullName>
    </alternativeName>
</protein>